<sequence length="435" mass="47718">MKKEKGIDDIFKHSLQDPVQEPGFRESDWDAFEHMLDKEKPARRRVYWLPLLSAAAAVILVFLGWLMFKPEATNMQQGTQQIAGSKPAKTGEQPAKVTQPEQQLQVAATNPPAKANDVISKPSNTVKNEQTTIQQNKVAQAYTAENLKKTKRGKDGAVLPPAGLKYPAKNEVIAQAGTDPVRSYNTLTAVSLMPGITPVDYDNSQVLAANVLPKSAIRPLTVSKAAEVKKTGTSSFRPLFAITALASSEINGVGSFQSASKGTNVGLMFTAGVKKLSLSTGVNYSVKPYSLPFSQYTTTYKFKSQPEYVNADCRVLDIPINIGYRVYNKSSNKITLGTGISSYIMMHESYTYDYGDQAKVYGPSYYAVQGKGKYMWSIMNLQATYERKINSNVGLSLQPYFKVPLSAIGYSQVKVQTFGVAVGLNWNINSLTKPK</sequence>
<keyword evidence="1" id="KW-0812">Transmembrane</keyword>
<evidence type="ECO:0000313" key="3">
    <source>
        <dbReference type="Proteomes" id="UP000566071"/>
    </source>
</evidence>
<dbReference type="RefSeq" id="WP_175270178.1">
    <property type="nucleotide sequence ID" value="NZ_JABFCR010000050.1"/>
</dbReference>
<accession>A0ABX1W4F3</accession>
<comment type="caution">
    <text evidence="2">The sequence shown here is derived from an EMBL/GenBank/DDBJ whole genome shotgun (WGS) entry which is preliminary data.</text>
</comment>
<evidence type="ECO:0000256" key="1">
    <source>
        <dbReference type="SAM" id="Phobius"/>
    </source>
</evidence>
<feature type="transmembrane region" description="Helical" evidence="1">
    <location>
        <begin position="46"/>
        <end position="68"/>
    </location>
</feature>
<keyword evidence="1" id="KW-1133">Transmembrane helix</keyword>
<organism evidence="2 3">
    <name type="scientific">Mucilaginibacter humi</name>
    <dbReference type="NCBI Taxonomy" id="2732510"/>
    <lineage>
        <taxon>Bacteria</taxon>
        <taxon>Pseudomonadati</taxon>
        <taxon>Bacteroidota</taxon>
        <taxon>Sphingobacteriia</taxon>
        <taxon>Sphingobacteriales</taxon>
        <taxon>Sphingobacteriaceae</taxon>
        <taxon>Mucilaginibacter</taxon>
    </lineage>
</organism>
<reference evidence="2 3" key="1">
    <citation type="submission" date="2020-05" db="EMBL/GenBank/DDBJ databases">
        <authorList>
            <person name="Khan S.A."/>
            <person name="Jeon C.O."/>
            <person name="Chun B.H."/>
        </authorList>
    </citation>
    <scope>NUCLEOTIDE SEQUENCE [LARGE SCALE GENOMIC DNA]</scope>
    <source>
        <strain evidence="2 3">S1162</strain>
    </source>
</reference>
<proteinExistence type="predicted"/>
<gene>
    <name evidence="2" type="ORF">HK413_10990</name>
</gene>
<dbReference type="EMBL" id="JABFCR010000050">
    <property type="protein sequence ID" value="NNU34503.1"/>
    <property type="molecule type" value="Genomic_DNA"/>
</dbReference>
<evidence type="ECO:0008006" key="4">
    <source>
        <dbReference type="Google" id="ProtNLM"/>
    </source>
</evidence>
<name>A0ABX1W4F3_9SPHI</name>
<keyword evidence="3" id="KW-1185">Reference proteome</keyword>
<keyword evidence="1" id="KW-0472">Membrane</keyword>
<evidence type="ECO:0000313" key="2">
    <source>
        <dbReference type="EMBL" id="NNU34503.1"/>
    </source>
</evidence>
<dbReference type="Proteomes" id="UP000566071">
    <property type="component" value="Unassembled WGS sequence"/>
</dbReference>
<protein>
    <recommendedName>
        <fullName evidence="4">Outer membrane protein beta-barrel domain-containing protein</fullName>
    </recommendedName>
</protein>